<sequence>MMRDTSTDTRAPFENGHAAEVNALPEGSSAEWRDAEEGTSDSKLDVEAGLRQQLALTRLSQVFKGDKDAEAARAFPPSRIHWERLQWWHVPLLCAYAPFGVVLALLRLLALVVVFIVWAVLGKEKFGGQRRVKTLKAIFCYKSEAWYKDPQRGLVPWSLATVVLPKGKGVILVPEHHNGGHEGVAMEVGPGPQGYAMAFLT</sequence>
<name>A0A836CNZ8_9STRA</name>
<accession>A0A836CNZ8</accession>
<evidence type="ECO:0000256" key="1">
    <source>
        <dbReference type="SAM" id="MobiDB-lite"/>
    </source>
</evidence>
<comment type="caution">
    <text evidence="3">The sequence shown here is derived from an EMBL/GenBank/DDBJ whole genome shotgun (WGS) entry which is preliminary data.</text>
</comment>
<dbReference type="Proteomes" id="UP000664859">
    <property type="component" value="Unassembled WGS sequence"/>
</dbReference>
<keyword evidence="2" id="KW-1133">Transmembrane helix</keyword>
<dbReference type="EMBL" id="JAFCMP010000007">
    <property type="protein sequence ID" value="KAG5192369.1"/>
    <property type="molecule type" value="Genomic_DNA"/>
</dbReference>
<gene>
    <name evidence="3" type="ORF">JKP88DRAFT_284459</name>
</gene>
<feature type="compositionally biased region" description="Basic and acidic residues" evidence="1">
    <location>
        <begin position="31"/>
        <end position="42"/>
    </location>
</feature>
<keyword evidence="4" id="KW-1185">Reference proteome</keyword>
<reference evidence="3" key="1">
    <citation type="submission" date="2021-02" db="EMBL/GenBank/DDBJ databases">
        <title>First Annotated Genome of the Yellow-green Alga Tribonema minus.</title>
        <authorList>
            <person name="Mahan K.M."/>
        </authorList>
    </citation>
    <scope>NUCLEOTIDE SEQUENCE</scope>
    <source>
        <strain evidence="3">UTEX B ZZ1240</strain>
    </source>
</reference>
<dbReference type="AlphaFoldDB" id="A0A836CNZ8"/>
<evidence type="ECO:0000313" key="3">
    <source>
        <dbReference type="EMBL" id="KAG5192369.1"/>
    </source>
</evidence>
<organism evidence="3 4">
    <name type="scientific">Tribonema minus</name>
    <dbReference type="NCBI Taxonomy" id="303371"/>
    <lineage>
        <taxon>Eukaryota</taxon>
        <taxon>Sar</taxon>
        <taxon>Stramenopiles</taxon>
        <taxon>Ochrophyta</taxon>
        <taxon>PX clade</taxon>
        <taxon>Xanthophyceae</taxon>
        <taxon>Tribonematales</taxon>
        <taxon>Tribonemataceae</taxon>
        <taxon>Tribonema</taxon>
    </lineage>
</organism>
<protein>
    <submittedName>
        <fullName evidence="3">Uncharacterized protein</fullName>
    </submittedName>
</protein>
<keyword evidence="2" id="KW-0812">Transmembrane</keyword>
<evidence type="ECO:0000256" key="2">
    <source>
        <dbReference type="SAM" id="Phobius"/>
    </source>
</evidence>
<evidence type="ECO:0000313" key="4">
    <source>
        <dbReference type="Proteomes" id="UP000664859"/>
    </source>
</evidence>
<feature type="region of interest" description="Disordered" evidence="1">
    <location>
        <begin position="1"/>
        <end position="42"/>
    </location>
</feature>
<proteinExistence type="predicted"/>
<keyword evidence="2" id="KW-0472">Membrane</keyword>
<feature type="transmembrane region" description="Helical" evidence="2">
    <location>
        <begin position="95"/>
        <end position="121"/>
    </location>
</feature>